<proteinExistence type="predicted"/>
<evidence type="ECO:0000256" key="7">
    <source>
        <dbReference type="SAM" id="Phobius"/>
    </source>
</evidence>
<dbReference type="GO" id="GO:0050479">
    <property type="term" value="F:glyceryl-ether monooxygenase activity"/>
    <property type="evidence" value="ECO:0007669"/>
    <property type="project" value="TreeGrafter"/>
</dbReference>
<evidence type="ECO:0000256" key="4">
    <source>
        <dbReference type="ARBA" id="ARBA00023002"/>
    </source>
</evidence>
<comment type="caution">
    <text evidence="9">The sequence shown here is derived from an EMBL/GenBank/DDBJ whole genome shotgun (WGS) entry which is preliminary data.</text>
</comment>
<sequence length="286" mass="33769">MDIDFTRFDGFMEIFEALELIDLIFFVAIILEAVWDIVFVRRRAQGETFANSGIAFVGLLLDRTFYGLVFVLGLFAVEYFIPWRLPLTWWTWGMALILADFTYYWMHRWEHEVRILWSYHSVHHSSPEYNLTTSLRLAWVESLIEWIFFIPMILIGFDVIQTLIALVIVVVYQTWIHTERIGKLGWLDNIFNTPSVHRVHHGVGPRCIDKNYGGILIIWDHLFDTYQAETEKITYGLTKQIGSVNPIVINFYELWQIIKDVRYSKRFSCALKYIFGKPGWQPNGKK</sequence>
<evidence type="ECO:0000256" key="1">
    <source>
        <dbReference type="ARBA" id="ARBA00004127"/>
    </source>
</evidence>
<dbReference type="GO" id="GO:0006643">
    <property type="term" value="P:membrane lipid metabolic process"/>
    <property type="evidence" value="ECO:0007669"/>
    <property type="project" value="TreeGrafter"/>
</dbReference>
<dbReference type="GO" id="GO:0005506">
    <property type="term" value="F:iron ion binding"/>
    <property type="evidence" value="ECO:0007669"/>
    <property type="project" value="InterPro"/>
</dbReference>
<dbReference type="RefSeq" id="WP_163666650.1">
    <property type="nucleotide sequence ID" value="NZ_QZCE01000002.1"/>
</dbReference>
<evidence type="ECO:0000259" key="8">
    <source>
        <dbReference type="Pfam" id="PF04116"/>
    </source>
</evidence>
<feature type="transmembrane region" description="Helical" evidence="7">
    <location>
        <begin position="146"/>
        <end position="172"/>
    </location>
</feature>
<keyword evidence="6 7" id="KW-0472">Membrane</keyword>
<reference evidence="9 10" key="1">
    <citation type="journal article" date="2020" name="Microb. Ecol.">
        <title>Ecogenomics of the Marine Benthic Filamentous Cyanobacterium Adonisia.</title>
        <authorList>
            <person name="Walter J.M."/>
            <person name="Coutinho F.H."/>
            <person name="Leomil L."/>
            <person name="Hargreaves P.I."/>
            <person name="Campeao M.E."/>
            <person name="Vieira V.V."/>
            <person name="Silva B.S."/>
            <person name="Fistarol G.O."/>
            <person name="Salomon P.S."/>
            <person name="Sawabe T."/>
            <person name="Mino S."/>
            <person name="Hosokawa M."/>
            <person name="Miyashita H."/>
            <person name="Maruyama F."/>
            <person name="van Verk M.C."/>
            <person name="Dutilh B.E."/>
            <person name="Thompson C.C."/>
            <person name="Thompson F.L."/>
        </authorList>
    </citation>
    <scope>NUCLEOTIDE SEQUENCE [LARGE SCALE GENOMIC DNA]</scope>
    <source>
        <strain evidence="9 10">CCMR0082</strain>
    </source>
</reference>
<gene>
    <name evidence="9" type="ORF">D0962_22545</name>
</gene>
<feature type="transmembrane region" description="Helical" evidence="7">
    <location>
        <begin position="52"/>
        <end position="77"/>
    </location>
</feature>
<evidence type="ECO:0000256" key="3">
    <source>
        <dbReference type="ARBA" id="ARBA00022989"/>
    </source>
</evidence>
<evidence type="ECO:0000256" key="6">
    <source>
        <dbReference type="ARBA" id="ARBA00023136"/>
    </source>
</evidence>
<keyword evidence="2 7" id="KW-0812">Transmembrane</keyword>
<dbReference type="AlphaFoldDB" id="A0A6M0SCW1"/>
<evidence type="ECO:0000256" key="2">
    <source>
        <dbReference type="ARBA" id="ARBA00022692"/>
    </source>
</evidence>
<dbReference type="Proteomes" id="UP000473574">
    <property type="component" value="Unassembled WGS sequence"/>
</dbReference>
<dbReference type="InterPro" id="IPR006694">
    <property type="entry name" value="Fatty_acid_hydroxylase"/>
</dbReference>
<keyword evidence="3 7" id="KW-1133">Transmembrane helix</keyword>
<accession>A0A6M0SCW1</accession>
<keyword evidence="4" id="KW-0560">Oxidoreductase</keyword>
<dbReference type="GO" id="GO:0008610">
    <property type="term" value="P:lipid biosynthetic process"/>
    <property type="evidence" value="ECO:0007669"/>
    <property type="project" value="InterPro"/>
</dbReference>
<dbReference type="PANTHER" id="PTHR21624">
    <property type="entry name" value="STEROL DESATURASE-RELATED PROTEIN"/>
    <property type="match status" value="1"/>
</dbReference>
<comment type="subcellular location">
    <subcellularLocation>
        <location evidence="1">Endomembrane system</location>
        <topology evidence="1">Multi-pass membrane protein</topology>
    </subcellularLocation>
</comment>
<evidence type="ECO:0000313" key="10">
    <source>
        <dbReference type="Proteomes" id="UP000473574"/>
    </source>
</evidence>
<dbReference type="EMBL" id="QZCE01000002">
    <property type="protein sequence ID" value="NEZ65512.1"/>
    <property type="molecule type" value="Genomic_DNA"/>
</dbReference>
<dbReference type="InterPro" id="IPR051689">
    <property type="entry name" value="Sterol_desaturase/TMEM195"/>
</dbReference>
<dbReference type="GO" id="GO:0016020">
    <property type="term" value="C:membrane"/>
    <property type="evidence" value="ECO:0007669"/>
    <property type="project" value="GOC"/>
</dbReference>
<protein>
    <submittedName>
        <fullName evidence="9">Sterol desaturase family protein</fullName>
    </submittedName>
</protein>
<keyword evidence="5" id="KW-0443">Lipid metabolism</keyword>
<evidence type="ECO:0000256" key="5">
    <source>
        <dbReference type="ARBA" id="ARBA00023098"/>
    </source>
</evidence>
<evidence type="ECO:0000313" key="9">
    <source>
        <dbReference type="EMBL" id="NEZ65512.1"/>
    </source>
</evidence>
<name>A0A6M0SCW1_9CYAN</name>
<feature type="domain" description="Fatty acid hydroxylase" evidence="8">
    <location>
        <begin position="94"/>
        <end position="225"/>
    </location>
</feature>
<dbReference type="PANTHER" id="PTHR21624:SF1">
    <property type="entry name" value="ALKYLGLYCEROL MONOOXYGENASE"/>
    <property type="match status" value="1"/>
</dbReference>
<dbReference type="Pfam" id="PF04116">
    <property type="entry name" value="FA_hydroxylase"/>
    <property type="match status" value="1"/>
</dbReference>
<organism evidence="9 10">
    <name type="scientific">Adonisia turfae CCMR0082</name>
    <dbReference type="NCBI Taxonomy" id="2304604"/>
    <lineage>
        <taxon>Bacteria</taxon>
        <taxon>Bacillati</taxon>
        <taxon>Cyanobacteriota</taxon>
        <taxon>Adonisia</taxon>
        <taxon>Adonisia turfae</taxon>
    </lineage>
</organism>
<feature type="transmembrane region" description="Helical" evidence="7">
    <location>
        <begin position="20"/>
        <end position="40"/>
    </location>
</feature>
<dbReference type="GO" id="GO:0012505">
    <property type="term" value="C:endomembrane system"/>
    <property type="evidence" value="ECO:0007669"/>
    <property type="project" value="UniProtKB-SubCell"/>
</dbReference>